<gene>
    <name evidence="2" type="ORF">GSH16_05485</name>
</gene>
<dbReference type="EMBL" id="WUWG01000001">
    <property type="protein sequence ID" value="MXU64888.1"/>
    <property type="molecule type" value="Genomic_DNA"/>
</dbReference>
<comment type="caution">
    <text evidence="2">The sequence shown here is derived from an EMBL/GenBank/DDBJ whole genome shotgun (WGS) entry which is preliminary data.</text>
</comment>
<dbReference type="PANTHER" id="PTHR46211">
    <property type="entry name" value="GLYCEROPHOSPHORYL DIESTER PHOSPHODIESTERASE"/>
    <property type="match status" value="1"/>
</dbReference>
<dbReference type="SUPFAM" id="SSF51695">
    <property type="entry name" value="PLC-like phosphodiesterases"/>
    <property type="match status" value="1"/>
</dbReference>
<keyword evidence="3" id="KW-1185">Reference proteome</keyword>
<evidence type="ECO:0000259" key="1">
    <source>
        <dbReference type="PROSITE" id="PS51704"/>
    </source>
</evidence>
<dbReference type="InterPro" id="IPR017946">
    <property type="entry name" value="PLC-like_Pdiesterase_TIM-brl"/>
</dbReference>
<accession>A0A6B0TT94</accession>
<dbReference type="Pfam" id="PF03009">
    <property type="entry name" value="GDPD"/>
    <property type="match status" value="1"/>
</dbReference>
<reference evidence="2 3" key="1">
    <citation type="submission" date="2019-12" db="EMBL/GenBank/DDBJ databases">
        <title>Strain KN286 was isolated from seawater, which was collected from Caroline Seamount in the tropical western Pacific.</title>
        <authorList>
            <person name="Wang Q."/>
        </authorList>
    </citation>
    <scope>NUCLEOTIDE SEQUENCE [LARGE SCALE GENOMIC DNA]</scope>
    <source>
        <strain evidence="2 3">KN286</strain>
    </source>
</reference>
<evidence type="ECO:0000313" key="3">
    <source>
        <dbReference type="Proteomes" id="UP000436016"/>
    </source>
</evidence>
<feature type="domain" description="GP-PDE" evidence="1">
    <location>
        <begin position="41"/>
        <end position="287"/>
    </location>
</feature>
<dbReference type="PANTHER" id="PTHR46211:SF1">
    <property type="entry name" value="GLYCEROPHOSPHODIESTER PHOSPHODIESTERASE, CYTOPLASMIC"/>
    <property type="match status" value="1"/>
</dbReference>
<dbReference type="Proteomes" id="UP000436016">
    <property type="component" value="Unassembled WGS sequence"/>
</dbReference>
<organism evidence="2 3">
    <name type="scientific">Oceanomicrobium pacificus</name>
    <dbReference type="NCBI Taxonomy" id="2692916"/>
    <lineage>
        <taxon>Bacteria</taxon>
        <taxon>Pseudomonadati</taxon>
        <taxon>Pseudomonadota</taxon>
        <taxon>Alphaproteobacteria</taxon>
        <taxon>Rhodobacterales</taxon>
        <taxon>Paracoccaceae</taxon>
        <taxon>Oceanomicrobium</taxon>
    </lineage>
</organism>
<sequence>MPGVTRVPLSVRRLCPAVSRSRSRGSSKLTDAPDLPGAFLERPIAHRALHSAAGGVAENSMAAIEAALGAGYGIEVDLQLSADGEAMVFHDDDLKRLTGHKGAVRARTADELAALPLKAGGGTIPRLSDLLDRVNGHVPLLIEIKDQTGQLGPAVGPLEERTCALLKHYDGPVALMSFNPHSVARCAEFAPAIPRGLVTCRFGRRDFLKVPMARLRELQPLPDVDRVGAAFVSHDRRDLSNPALAPLKARGMPLLCWTVRSAAEEAAARQVADNITFEGYRPEPPAA</sequence>
<protein>
    <submittedName>
        <fullName evidence="2">Phosphodiesterase</fullName>
    </submittedName>
</protein>
<dbReference type="AlphaFoldDB" id="A0A6B0TT94"/>
<dbReference type="Gene3D" id="3.20.20.190">
    <property type="entry name" value="Phosphatidylinositol (PI) phosphodiesterase"/>
    <property type="match status" value="1"/>
</dbReference>
<proteinExistence type="predicted"/>
<dbReference type="PROSITE" id="PS51704">
    <property type="entry name" value="GP_PDE"/>
    <property type="match status" value="1"/>
</dbReference>
<dbReference type="GO" id="GO:0008081">
    <property type="term" value="F:phosphoric diester hydrolase activity"/>
    <property type="evidence" value="ECO:0007669"/>
    <property type="project" value="InterPro"/>
</dbReference>
<evidence type="ECO:0000313" key="2">
    <source>
        <dbReference type="EMBL" id="MXU64888.1"/>
    </source>
</evidence>
<name>A0A6B0TT94_9RHOB</name>
<dbReference type="InterPro" id="IPR030395">
    <property type="entry name" value="GP_PDE_dom"/>
</dbReference>
<dbReference type="GO" id="GO:0006629">
    <property type="term" value="P:lipid metabolic process"/>
    <property type="evidence" value="ECO:0007669"/>
    <property type="project" value="InterPro"/>
</dbReference>